<evidence type="ECO:0000256" key="11">
    <source>
        <dbReference type="ARBA" id="ARBA00023170"/>
    </source>
</evidence>
<keyword evidence="9" id="KW-0472">Membrane</keyword>
<dbReference type="GO" id="GO:0006338">
    <property type="term" value="P:chromatin remodeling"/>
    <property type="evidence" value="ECO:0007669"/>
    <property type="project" value="InterPro"/>
</dbReference>
<keyword evidence="3" id="KW-0433">Leucine-rich repeat</keyword>
<protein>
    <submittedName>
        <fullName evidence="14">DnaJ-like protein subfamily C member 17-like isoform X1</fullName>
    </submittedName>
</protein>
<evidence type="ECO:0000256" key="12">
    <source>
        <dbReference type="ARBA" id="ARBA00023242"/>
    </source>
</evidence>
<keyword evidence="10" id="KW-0804">Transcription</keyword>
<evidence type="ECO:0000256" key="1">
    <source>
        <dbReference type="ARBA" id="ARBA00004123"/>
    </source>
</evidence>
<dbReference type="SMART" id="SM00993">
    <property type="entry name" value="YL1_C"/>
    <property type="match status" value="1"/>
</dbReference>
<evidence type="ECO:0000256" key="3">
    <source>
        <dbReference type="ARBA" id="ARBA00022614"/>
    </source>
</evidence>
<evidence type="ECO:0000256" key="7">
    <source>
        <dbReference type="ARBA" id="ARBA00022989"/>
    </source>
</evidence>
<evidence type="ECO:0000256" key="4">
    <source>
        <dbReference type="ARBA" id="ARBA00022692"/>
    </source>
</evidence>
<evidence type="ECO:0000313" key="14">
    <source>
        <dbReference type="EMBL" id="KAE8667893.1"/>
    </source>
</evidence>
<dbReference type="Proteomes" id="UP000436088">
    <property type="component" value="Unassembled WGS sequence"/>
</dbReference>
<dbReference type="Gene3D" id="3.80.10.10">
    <property type="entry name" value="Ribonuclease Inhibitor"/>
    <property type="match status" value="2"/>
</dbReference>
<comment type="subcellular location">
    <subcellularLocation>
        <location evidence="2">Membrane</location>
        <topology evidence="2">Single-pass membrane protein</topology>
    </subcellularLocation>
    <subcellularLocation>
        <location evidence="1">Nucleus</location>
    </subcellularLocation>
</comment>
<reference evidence="14" key="1">
    <citation type="submission" date="2019-09" db="EMBL/GenBank/DDBJ databases">
        <title>Draft genome information of white flower Hibiscus syriacus.</title>
        <authorList>
            <person name="Kim Y.-M."/>
        </authorList>
    </citation>
    <scope>NUCLEOTIDE SEQUENCE [LARGE SCALE GENOMIC DNA]</scope>
    <source>
        <strain evidence="14">YM2019G1</strain>
    </source>
</reference>
<evidence type="ECO:0000256" key="8">
    <source>
        <dbReference type="ARBA" id="ARBA00023015"/>
    </source>
</evidence>
<accession>A0A6A2X032</accession>
<dbReference type="InterPro" id="IPR003591">
    <property type="entry name" value="Leu-rich_rpt_typical-subtyp"/>
</dbReference>
<keyword evidence="6" id="KW-0677">Repeat</keyword>
<evidence type="ECO:0000256" key="2">
    <source>
        <dbReference type="ARBA" id="ARBA00004167"/>
    </source>
</evidence>
<dbReference type="GO" id="GO:0031011">
    <property type="term" value="C:Ino80 complex"/>
    <property type="evidence" value="ECO:0007669"/>
    <property type="project" value="InterPro"/>
</dbReference>
<evidence type="ECO:0000256" key="6">
    <source>
        <dbReference type="ARBA" id="ARBA00022737"/>
    </source>
</evidence>
<dbReference type="AlphaFoldDB" id="A0A6A2X032"/>
<keyword evidence="8" id="KW-0805">Transcription regulation</keyword>
<keyword evidence="11" id="KW-0675">Receptor</keyword>
<dbReference type="EMBL" id="VEPZ02001563">
    <property type="protein sequence ID" value="KAE8667893.1"/>
    <property type="molecule type" value="Genomic_DNA"/>
</dbReference>
<sequence>MEAEVIKAELVLPTHMSFKRVQTYEKYPKGQSKVRWKQLKQIIQAENYQNYDPDEPNYVNIESPPSMQPCKRICDITGFEAPYHDPRTNLRYANADVFKLVRSLPNEYVQRYLALRKAAVFLSSVPDCSTWTCVTCDDCSSKRVVALELGEKNLYGTVCDSISGLDQLRILNLSHNYLRGTLPTVLFCLKNLEVLDVSDNGFVGRIPEEHLSGIWYVNVSKNGFFGSTGGNLCKNSYHIKILDISVNNFYGEVPQGVGNYTSLQCLRLNGNNFRSLPKGIFDHLGHLSSLVELDISANSFSGALPDVFCDLGKLEKFSASSNFAGLVAQLSIDYEP</sequence>
<dbReference type="Pfam" id="PF13855">
    <property type="entry name" value="LRR_8"/>
    <property type="match status" value="2"/>
</dbReference>
<gene>
    <name evidence="14" type="ORF">F3Y22_tig00112354pilonHSYRG00076</name>
</gene>
<comment type="caution">
    <text evidence="14">The sequence shown here is derived from an EMBL/GenBank/DDBJ whole genome shotgun (WGS) entry which is preliminary data.</text>
</comment>
<evidence type="ECO:0000256" key="5">
    <source>
        <dbReference type="ARBA" id="ARBA00022729"/>
    </source>
</evidence>
<dbReference type="FunFam" id="3.80.10.10:FF:000129">
    <property type="entry name" value="Leucine-rich repeat receptor-like kinase"/>
    <property type="match status" value="1"/>
</dbReference>
<evidence type="ECO:0000256" key="10">
    <source>
        <dbReference type="ARBA" id="ARBA00023163"/>
    </source>
</evidence>
<dbReference type="PANTHER" id="PTHR31200">
    <property type="entry name" value="INO80 COMPLEX SUBUNIT C"/>
    <property type="match status" value="1"/>
</dbReference>
<keyword evidence="4" id="KW-0812">Transmembrane</keyword>
<dbReference type="InterPro" id="IPR032675">
    <property type="entry name" value="LRR_dom_sf"/>
</dbReference>
<evidence type="ECO:0000313" key="15">
    <source>
        <dbReference type="Proteomes" id="UP000436088"/>
    </source>
</evidence>
<dbReference type="GO" id="GO:0016020">
    <property type="term" value="C:membrane"/>
    <property type="evidence" value="ECO:0007669"/>
    <property type="project" value="UniProtKB-SubCell"/>
</dbReference>
<dbReference type="InterPro" id="IPR001611">
    <property type="entry name" value="Leu-rich_rpt"/>
</dbReference>
<evidence type="ECO:0000259" key="13">
    <source>
        <dbReference type="SMART" id="SM00993"/>
    </source>
</evidence>
<organism evidence="14 15">
    <name type="scientific">Hibiscus syriacus</name>
    <name type="common">Rose of Sharon</name>
    <dbReference type="NCBI Taxonomy" id="106335"/>
    <lineage>
        <taxon>Eukaryota</taxon>
        <taxon>Viridiplantae</taxon>
        <taxon>Streptophyta</taxon>
        <taxon>Embryophyta</taxon>
        <taxon>Tracheophyta</taxon>
        <taxon>Spermatophyta</taxon>
        <taxon>Magnoliopsida</taxon>
        <taxon>eudicotyledons</taxon>
        <taxon>Gunneridae</taxon>
        <taxon>Pentapetalae</taxon>
        <taxon>rosids</taxon>
        <taxon>malvids</taxon>
        <taxon>Malvales</taxon>
        <taxon>Malvaceae</taxon>
        <taxon>Malvoideae</taxon>
        <taxon>Hibiscus</taxon>
    </lineage>
</organism>
<dbReference type="InterPro" id="IPR029525">
    <property type="entry name" value="INO80C/Ies6"/>
</dbReference>
<name>A0A6A2X032_HIBSY</name>
<evidence type="ECO:0000256" key="9">
    <source>
        <dbReference type="ARBA" id="ARBA00023136"/>
    </source>
</evidence>
<keyword evidence="12" id="KW-0539">Nucleus</keyword>
<dbReference type="SMART" id="SM00369">
    <property type="entry name" value="LRR_TYP"/>
    <property type="match status" value="4"/>
</dbReference>
<keyword evidence="5" id="KW-0732">Signal</keyword>
<dbReference type="InterPro" id="IPR013272">
    <property type="entry name" value="Vps72/YL1_C"/>
</dbReference>
<dbReference type="SUPFAM" id="SSF52058">
    <property type="entry name" value="L domain-like"/>
    <property type="match status" value="1"/>
</dbReference>
<dbReference type="Pfam" id="PF08265">
    <property type="entry name" value="YL1_C"/>
    <property type="match status" value="1"/>
</dbReference>
<keyword evidence="7" id="KW-1133">Transmembrane helix</keyword>
<dbReference type="PANTHER" id="PTHR31200:SF1">
    <property type="entry name" value="INO80 COMPLEX SUBUNIT C"/>
    <property type="match status" value="1"/>
</dbReference>
<feature type="domain" description="Vps72/YL1 C-terminal" evidence="13">
    <location>
        <begin position="72"/>
        <end position="101"/>
    </location>
</feature>
<keyword evidence="15" id="KW-1185">Reference proteome</keyword>
<proteinExistence type="predicted"/>